<dbReference type="EMBL" id="CAJHNJ030000018">
    <property type="protein sequence ID" value="CAG9116333.1"/>
    <property type="molecule type" value="Genomic_DNA"/>
</dbReference>
<protein>
    <submittedName>
        <fullName evidence="4">(diamondback moth) hypothetical protein</fullName>
    </submittedName>
</protein>
<evidence type="ECO:0000256" key="2">
    <source>
        <dbReference type="SAM" id="MobiDB-lite"/>
    </source>
</evidence>
<evidence type="ECO:0000256" key="1">
    <source>
        <dbReference type="SAM" id="Coils"/>
    </source>
</evidence>
<feature type="coiled-coil region" evidence="1">
    <location>
        <begin position="493"/>
        <end position="520"/>
    </location>
</feature>
<feature type="transmembrane region" description="Helical" evidence="3">
    <location>
        <begin position="663"/>
        <end position="686"/>
    </location>
</feature>
<dbReference type="AlphaFoldDB" id="A0A8S4ENT8"/>
<name>A0A8S4ENT8_PLUXY</name>
<keyword evidence="3" id="KW-0812">Transmembrane</keyword>
<feature type="region of interest" description="Disordered" evidence="2">
    <location>
        <begin position="13"/>
        <end position="36"/>
    </location>
</feature>
<dbReference type="Proteomes" id="UP000653454">
    <property type="component" value="Unassembled WGS sequence"/>
</dbReference>
<feature type="compositionally biased region" description="Polar residues" evidence="2">
    <location>
        <begin position="22"/>
        <end position="33"/>
    </location>
</feature>
<gene>
    <name evidence="4" type="ORF">PLXY2_LOCUS6021</name>
</gene>
<keyword evidence="3" id="KW-0472">Membrane</keyword>
<reference evidence="4" key="1">
    <citation type="submission" date="2020-11" db="EMBL/GenBank/DDBJ databases">
        <authorList>
            <person name="Whiteford S."/>
        </authorList>
    </citation>
    <scope>NUCLEOTIDE SEQUENCE</scope>
</reference>
<comment type="caution">
    <text evidence="4">The sequence shown here is derived from an EMBL/GenBank/DDBJ whole genome shotgun (WGS) entry which is preliminary data.</text>
</comment>
<organism evidence="4 5">
    <name type="scientific">Plutella xylostella</name>
    <name type="common">Diamondback moth</name>
    <name type="synonym">Plutella maculipennis</name>
    <dbReference type="NCBI Taxonomy" id="51655"/>
    <lineage>
        <taxon>Eukaryota</taxon>
        <taxon>Metazoa</taxon>
        <taxon>Ecdysozoa</taxon>
        <taxon>Arthropoda</taxon>
        <taxon>Hexapoda</taxon>
        <taxon>Insecta</taxon>
        <taxon>Pterygota</taxon>
        <taxon>Neoptera</taxon>
        <taxon>Endopterygota</taxon>
        <taxon>Lepidoptera</taxon>
        <taxon>Glossata</taxon>
        <taxon>Ditrysia</taxon>
        <taxon>Yponomeutoidea</taxon>
        <taxon>Plutellidae</taxon>
        <taxon>Plutella</taxon>
    </lineage>
</organism>
<evidence type="ECO:0000313" key="5">
    <source>
        <dbReference type="Proteomes" id="UP000653454"/>
    </source>
</evidence>
<keyword evidence="3" id="KW-1133">Transmembrane helix</keyword>
<accession>A0A8S4ENT8</accession>
<sequence>MIQISDDLLSLSESNEDADSSVTLTNASSSQETLNRDVNKSKSIVLEKSNVDTDGSRMLLFYEDEEEKNGNDLTDAKASPATLNLPAEQTETKLCIINEPKNTHNQMLTPVLSNITNTSKIELIKTHSKQKRYKDDNNKEKRFEKTKLNMNANWEIKNDSFILNKDYKNTKKLQNSDDSKFSVLSSDNFAIKTLDEFGNNADINLNNNSNIPESGTNTVSKNNDSIASKSTETLPYRYSIYPVTQNSVDKILTEVLDNQLSNKHNKVIEVGNIESITSCATQSTIIIKEETENDEQSNIEINPSPEIVQKPTYVFDSNSIEIATVHIDQYNLPFDDKLRSISYAILQQQMSHDSSNRFSDCIEDSCKSETVTDSSIFCDKVLQECHNVGNELGCTKETIKILPSISSPSAKKITQTLLEKASELDHLVKILTLEIASAAKLSDGTNYEKEIKKTNLFSKNNGSERFGHADTILNFQNKYKLPIVQPFKDMLKTTEIKSENEDLRQDIKTLQTKWDEMSKALANSIAKFENEFIDRIVKEFKSSMAVKRQASEGTFIVTNKTKLSHQSLQCNLIQPVLKQSIIDIKKPFEIVKVHAEKAKRSVSSINSHSSRGEKLSLYDLPETDDSREKVDIRVTIEENEHESIFQKLLTALLLHCKFIKSNLFIFLSVPGFFVGISLIYVFFIIFRSFILLDIP</sequence>
<evidence type="ECO:0000256" key="3">
    <source>
        <dbReference type="SAM" id="Phobius"/>
    </source>
</evidence>
<evidence type="ECO:0000313" key="4">
    <source>
        <dbReference type="EMBL" id="CAG9116333.1"/>
    </source>
</evidence>
<proteinExistence type="predicted"/>
<keyword evidence="1" id="KW-0175">Coiled coil</keyword>
<keyword evidence="5" id="KW-1185">Reference proteome</keyword>